<evidence type="ECO:0000256" key="5">
    <source>
        <dbReference type="ARBA" id="ARBA00023204"/>
    </source>
</evidence>
<proteinExistence type="inferred from homology"/>
<dbReference type="GO" id="GO:0009378">
    <property type="term" value="F:four-way junction helicase activity"/>
    <property type="evidence" value="ECO:0007669"/>
    <property type="project" value="InterPro"/>
</dbReference>
<evidence type="ECO:0000256" key="2">
    <source>
        <dbReference type="ARBA" id="ARBA00022763"/>
    </source>
</evidence>
<dbReference type="SUPFAM" id="SSF46929">
    <property type="entry name" value="DNA helicase RuvA subunit, C-terminal domain"/>
    <property type="match status" value="1"/>
</dbReference>
<evidence type="ECO:0000313" key="9">
    <source>
        <dbReference type="Proteomes" id="UP001144372"/>
    </source>
</evidence>
<dbReference type="RefSeq" id="WP_281793582.1">
    <property type="nucleotide sequence ID" value="NZ_BSDR01000001.1"/>
</dbReference>
<dbReference type="InterPro" id="IPR010994">
    <property type="entry name" value="RuvA_2-like"/>
</dbReference>
<keyword evidence="8" id="KW-0067">ATP-binding</keyword>
<dbReference type="InterPro" id="IPR003583">
    <property type="entry name" value="Hlx-hairpin-Hlx_DNA-bd_motif"/>
</dbReference>
<dbReference type="InterPro" id="IPR011114">
    <property type="entry name" value="RuvA_C"/>
</dbReference>
<dbReference type="GO" id="GO:0000400">
    <property type="term" value="F:four-way junction DNA binding"/>
    <property type="evidence" value="ECO:0007669"/>
    <property type="project" value="UniProtKB-UniRule"/>
</dbReference>
<dbReference type="InterPro" id="IPR012340">
    <property type="entry name" value="NA-bd_OB-fold"/>
</dbReference>
<dbReference type="AlphaFoldDB" id="A0A9W6D4B8"/>
<protein>
    <recommendedName>
        <fullName evidence="6">Holliday junction branch migration complex subunit RuvA</fullName>
    </recommendedName>
</protein>
<evidence type="ECO:0000256" key="3">
    <source>
        <dbReference type="ARBA" id="ARBA00023125"/>
    </source>
</evidence>
<dbReference type="GO" id="GO:0005737">
    <property type="term" value="C:cytoplasm"/>
    <property type="evidence" value="ECO:0007669"/>
    <property type="project" value="UniProtKB-SubCell"/>
</dbReference>
<sequence length="198" mass="22196">MIGYLEGKLRYKSPEYIIIDVQGVGYVVQVPLSTFYDLPELGKTVSMNIHTHVREDALQLFGFRTGEEKEMFLHLTTVNGVGPRLAINILSGISADELRQVVFQQDHLRLRNIPGVGKKIAERILLELRDKLKIKVTEEVKPALLSADAGAYSDAFSALVNLGYRAAEAEKALRKAQERLDENPPLEKLLKESLRILA</sequence>
<dbReference type="GO" id="GO:0005524">
    <property type="term" value="F:ATP binding"/>
    <property type="evidence" value="ECO:0007669"/>
    <property type="project" value="InterPro"/>
</dbReference>
<comment type="domain">
    <text evidence="6">Has three domains with a flexible linker between the domains II and III and assumes an 'L' shape. Domain III is highly mobile and contacts RuvB.</text>
</comment>
<dbReference type="GO" id="GO:0009379">
    <property type="term" value="C:Holliday junction helicase complex"/>
    <property type="evidence" value="ECO:0007669"/>
    <property type="project" value="InterPro"/>
</dbReference>
<organism evidence="8 9">
    <name type="scientific">Desulforhabdus amnigena</name>
    <dbReference type="NCBI Taxonomy" id="40218"/>
    <lineage>
        <taxon>Bacteria</taxon>
        <taxon>Pseudomonadati</taxon>
        <taxon>Thermodesulfobacteriota</taxon>
        <taxon>Syntrophobacteria</taxon>
        <taxon>Syntrophobacterales</taxon>
        <taxon>Syntrophobacteraceae</taxon>
        <taxon>Desulforhabdus</taxon>
    </lineage>
</organism>
<dbReference type="HAMAP" id="MF_00031">
    <property type="entry name" value="DNA_HJ_migration_RuvA"/>
    <property type="match status" value="1"/>
</dbReference>
<evidence type="ECO:0000256" key="6">
    <source>
        <dbReference type="HAMAP-Rule" id="MF_00031"/>
    </source>
</evidence>
<keyword evidence="2 6" id="KW-0227">DNA damage</keyword>
<evidence type="ECO:0000259" key="7">
    <source>
        <dbReference type="SMART" id="SM00278"/>
    </source>
</evidence>
<keyword evidence="1 6" id="KW-0963">Cytoplasm</keyword>
<dbReference type="InterPro" id="IPR013849">
    <property type="entry name" value="DNA_helicase_Holl-junc_RuvA_I"/>
</dbReference>
<dbReference type="Gene3D" id="1.10.150.20">
    <property type="entry name" value="5' to 3' exonuclease, C-terminal subdomain"/>
    <property type="match status" value="1"/>
</dbReference>
<dbReference type="SUPFAM" id="SSF50249">
    <property type="entry name" value="Nucleic acid-binding proteins"/>
    <property type="match status" value="1"/>
</dbReference>
<dbReference type="GO" id="GO:0006281">
    <property type="term" value="P:DNA repair"/>
    <property type="evidence" value="ECO:0007669"/>
    <property type="project" value="UniProtKB-UniRule"/>
</dbReference>
<dbReference type="InterPro" id="IPR036267">
    <property type="entry name" value="RuvA_C_sf"/>
</dbReference>
<dbReference type="EMBL" id="BSDR01000001">
    <property type="protein sequence ID" value="GLI34328.1"/>
    <property type="molecule type" value="Genomic_DNA"/>
</dbReference>
<dbReference type="GO" id="GO:0048476">
    <property type="term" value="C:Holliday junction resolvase complex"/>
    <property type="evidence" value="ECO:0007669"/>
    <property type="project" value="UniProtKB-UniRule"/>
</dbReference>
<dbReference type="GO" id="GO:0006310">
    <property type="term" value="P:DNA recombination"/>
    <property type="evidence" value="ECO:0007669"/>
    <property type="project" value="UniProtKB-UniRule"/>
</dbReference>
<keyword evidence="8" id="KW-0378">Hydrolase</keyword>
<evidence type="ECO:0000313" key="8">
    <source>
        <dbReference type="EMBL" id="GLI34328.1"/>
    </source>
</evidence>
<evidence type="ECO:0000256" key="4">
    <source>
        <dbReference type="ARBA" id="ARBA00023172"/>
    </source>
</evidence>
<name>A0A9W6D4B8_9BACT</name>
<dbReference type="SMART" id="SM00278">
    <property type="entry name" value="HhH1"/>
    <property type="match status" value="2"/>
</dbReference>
<keyword evidence="4 6" id="KW-0233">DNA recombination</keyword>
<gene>
    <name evidence="6 8" type="primary">ruvA</name>
    <name evidence="8" type="ORF">DAMNIGENAA_17610</name>
</gene>
<keyword evidence="8" id="KW-0347">Helicase</keyword>
<dbReference type="Gene3D" id="2.40.50.140">
    <property type="entry name" value="Nucleic acid-binding proteins"/>
    <property type="match status" value="1"/>
</dbReference>
<dbReference type="CDD" id="cd14332">
    <property type="entry name" value="UBA_RuvA_C"/>
    <property type="match status" value="1"/>
</dbReference>
<dbReference type="InterPro" id="IPR000085">
    <property type="entry name" value="RuvA"/>
</dbReference>
<keyword evidence="9" id="KW-1185">Reference proteome</keyword>
<dbReference type="SUPFAM" id="SSF47781">
    <property type="entry name" value="RuvA domain 2-like"/>
    <property type="match status" value="1"/>
</dbReference>
<comment type="caution">
    <text evidence="6">Lacks conserved residue(s) required for the propagation of feature annotation.</text>
</comment>
<keyword evidence="8" id="KW-0547">Nucleotide-binding</keyword>
<dbReference type="Pfam" id="PF01330">
    <property type="entry name" value="RuvA_N"/>
    <property type="match status" value="1"/>
</dbReference>
<dbReference type="Gene3D" id="1.10.8.10">
    <property type="entry name" value="DNA helicase RuvA subunit, C-terminal domain"/>
    <property type="match status" value="1"/>
</dbReference>
<comment type="function">
    <text evidence="6">The RuvA-RuvB-RuvC complex processes Holliday junction (HJ) DNA during genetic recombination and DNA repair, while the RuvA-RuvB complex plays an important role in the rescue of blocked DNA replication forks via replication fork reversal (RFR). RuvA specifically binds to HJ cruciform DNA, conferring on it an open structure. The RuvB hexamer acts as an ATP-dependent pump, pulling dsDNA into and through the RuvAB complex. HJ branch migration allows RuvC to scan DNA until it finds its consensus sequence, where it cleaves and resolves the cruciform DNA.</text>
</comment>
<dbReference type="NCBIfam" id="TIGR00084">
    <property type="entry name" value="ruvA"/>
    <property type="match status" value="1"/>
</dbReference>
<keyword evidence="5 6" id="KW-0234">DNA repair</keyword>
<feature type="domain" description="Helix-hairpin-helix DNA-binding motif class 1" evidence="7">
    <location>
        <begin position="73"/>
        <end position="92"/>
    </location>
</feature>
<keyword evidence="3 6" id="KW-0238">DNA-binding</keyword>
<comment type="similarity">
    <text evidence="6">Belongs to the RuvA family.</text>
</comment>
<reference evidence="8" key="1">
    <citation type="submission" date="2022-12" db="EMBL/GenBank/DDBJ databases">
        <title>Reference genome sequencing for broad-spectrum identification of bacterial and archaeal isolates by mass spectrometry.</title>
        <authorList>
            <person name="Sekiguchi Y."/>
            <person name="Tourlousse D.M."/>
        </authorList>
    </citation>
    <scope>NUCLEOTIDE SEQUENCE</scope>
    <source>
        <strain evidence="8">ASRB1</strain>
    </source>
</reference>
<comment type="caution">
    <text evidence="8">The sequence shown here is derived from an EMBL/GenBank/DDBJ whole genome shotgun (WGS) entry which is preliminary data.</text>
</comment>
<comment type="subcellular location">
    <subcellularLocation>
        <location evidence="6">Cytoplasm</location>
    </subcellularLocation>
</comment>
<dbReference type="Pfam" id="PF07499">
    <property type="entry name" value="RuvA_C"/>
    <property type="match status" value="1"/>
</dbReference>
<feature type="domain" description="Helix-hairpin-helix DNA-binding motif class 1" evidence="7">
    <location>
        <begin position="108"/>
        <end position="127"/>
    </location>
</feature>
<evidence type="ECO:0000256" key="1">
    <source>
        <dbReference type="ARBA" id="ARBA00022490"/>
    </source>
</evidence>
<dbReference type="Proteomes" id="UP001144372">
    <property type="component" value="Unassembled WGS sequence"/>
</dbReference>
<dbReference type="Pfam" id="PF14520">
    <property type="entry name" value="HHH_5"/>
    <property type="match status" value="1"/>
</dbReference>
<feature type="region of interest" description="Domain III" evidence="6">
    <location>
        <begin position="147"/>
        <end position="198"/>
    </location>
</feature>
<feature type="region of interest" description="Domain I" evidence="6">
    <location>
        <begin position="1"/>
        <end position="64"/>
    </location>
</feature>
<comment type="subunit">
    <text evidence="6">Homotetramer. Forms an RuvA(8)-RuvB(12)-Holliday junction (HJ) complex. HJ DNA is sandwiched between 2 RuvA tetramers; dsDNA enters through RuvA and exits via RuvB. An RuvB hexamer assembles on each DNA strand where it exits the tetramer. Each RuvB hexamer is contacted by two RuvA subunits (via domain III) on 2 adjacent RuvB subunits; this complex drives branch migration. In the full resolvosome a probable DNA-RuvA(4)-RuvB(12)-RuvC(2) complex forms which resolves the HJ.</text>
</comment>
<accession>A0A9W6D4B8</accession>